<keyword evidence="3" id="KW-1185">Reference proteome</keyword>
<dbReference type="Pfam" id="PF14526">
    <property type="entry name" value="Cass2"/>
    <property type="match status" value="1"/>
</dbReference>
<accession>A0A345RR77</accession>
<dbReference type="AlphaFoldDB" id="A0A345RR77"/>
<sequence length="152" mass="16715">MDLQQQHVESFTVSGLRVRTTNAAEHKAESAKIGPMWGEFFGRNLAQAIPGKQPESPIYGVYSAYESDASGAFDVTAGVAVVDPQSDFETIRIESGEYLVFQGQGALPAAVIATWGRIWKHFEANPQIQRRYATDFEAYLGPESVAIYIGIR</sequence>
<dbReference type="PANTHER" id="PTHR36444:SF2">
    <property type="entry name" value="TRANSCRIPTIONAL REGULATOR PROTEIN YOBU-RELATED"/>
    <property type="match status" value="1"/>
</dbReference>
<reference evidence="2 3" key="1">
    <citation type="submission" date="2018-05" db="EMBL/GenBank/DDBJ databases">
        <title>Complete genome sequence of Pseudomonas kribbensis 46-2(T).</title>
        <authorList>
            <person name="Jeong H."/>
            <person name="Lee S.-G."/>
            <person name="Rha E."/>
            <person name="Kim H."/>
        </authorList>
    </citation>
    <scope>NUCLEOTIDE SEQUENCE [LARGE SCALE GENOMIC DNA]</scope>
    <source>
        <strain evidence="2 3">46-2</strain>
    </source>
</reference>
<dbReference type="PANTHER" id="PTHR36444">
    <property type="entry name" value="TRANSCRIPTIONAL REGULATOR PROTEIN YOBU-RELATED"/>
    <property type="match status" value="1"/>
</dbReference>
<feature type="domain" description="AraC effector-binding" evidence="1">
    <location>
        <begin position="1"/>
        <end position="152"/>
    </location>
</feature>
<dbReference type="InterPro" id="IPR011256">
    <property type="entry name" value="Reg_factor_effector_dom_sf"/>
</dbReference>
<evidence type="ECO:0000313" key="2">
    <source>
        <dbReference type="EMBL" id="AXI61793.1"/>
    </source>
</evidence>
<name>A0A345RR77_9PSED</name>
<dbReference type="SUPFAM" id="SSF55136">
    <property type="entry name" value="Probable bacterial effector-binding domain"/>
    <property type="match status" value="1"/>
</dbReference>
<dbReference type="InterPro" id="IPR029441">
    <property type="entry name" value="Cass2"/>
</dbReference>
<proteinExistence type="predicted"/>
<organism evidence="2 3">
    <name type="scientific">Pseudomonas kribbensis</name>
    <dbReference type="NCBI Taxonomy" id="1628086"/>
    <lineage>
        <taxon>Bacteria</taxon>
        <taxon>Pseudomonadati</taxon>
        <taxon>Pseudomonadota</taxon>
        <taxon>Gammaproteobacteria</taxon>
        <taxon>Pseudomonadales</taxon>
        <taxon>Pseudomonadaceae</taxon>
        <taxon>Pseudomonas</taxon>
    </lineage>
</organism>
<dbReference type="InterPro" id="IPR053182">
    <property type="entry name" value="YobU-like_regulator"/>
</dbReference>
<dbReference type="EMBL" id="CP029608">
    <property type="protein sequence ID" value="AXI61793.1"/>
    <property type="molecule type" value="Genomic_DNA"/>
</dbReference>
<evidence type="ECO:0000259" key="1">
    <source>
        <dbReference type="SMART" id="SM00871"/>
    </source>
</evidence>
<gene>
    <name evidence="2" type="ORF">DLD99_15360</name>
</gene>
<dbReference type="Gene3D" id="3.20.80.10">
    <property type="entry name" value="Regulatory factor, effector binding domain"/>
    <property type="match status" value="1"/>
</dbReference>
<dbReference type="RefSeq" id="WP_114883344.1">
    <property type="nucleotide sequence ID" value="NZ_CP029608.1"/>
</dbReference>
<evidence type="ECO:0000313" key="3">
    <source>
        <dbReference type="Proteomes" id="UP000253720"/>
    </source>
</evidence>
<dbReference type="SMART" id="SM00871">
    <property type="entry name" value="AraC_E_bind"/>
    <property type="match status" value="1"/>
</dbReference>
<dbReference type="Proteomes" id="UP000253720">
    <property type="component" value="Chromosome"/>
</dbReference>
<protein>
    <submittedName>
        <fullName evidence="2">AraC family transcriptional regulator</fullName>
    </submittedName>
</protein>
<dbReference type="InterPro" id="IPR010499">
    <property type="entry name" value="AraC_E-bd"/>
</dbReference>
<dbReference type="KEGG" id="pke:DLD99_15360"/>